<keyword evidence="1" id="KW-0614">Plasmid</keyword>
<accession>A0ABZ0HZ59</accession>
<evidence type="ECO:0000313" key="1">
    <source>
        <dbReference type="EMBL" id="WOJ91844.1"/>
    </source>
</evidence>
<geneLocation type="plasmid" evidence="1 2">
    <name>pRX1</name>
</geneLocation>
<keyword evidence="2" id="KW-1185">Reference proteome</keyword>
<proteinExistence type="predicted"/>
<reference evidence="1 2" key="1">
    <citation type="submission" date="2023-10" db="EMBL/GenBank/DDBJ databases">
        <title>Novel methanotroph of the genus Methylocapsa from a subarctic wetland.</title>
        <authorList>
            <person name="Belova S.E."/>
            <person name="Oshkin I.Y."/>
            <person name="Miroshnikov K."/>
            <person name="Dedysh S.N."/>
        </authorList>
    </citation>
    <scope>NUCLEOTIDE SEQUENCE [LARGE SCALE GENOMIC DNA]</scope>
    <source>
        <strain evidence="1 2">RX1</strain>
        <plasmid evidence="1 2">pRX1</plasmid>
    </source>
</reference>
<name>A0ABZ0HZ59_9HYPH</name>
<organism evidence="1 2">
    <name type="scientific">Methylocapsa polymorpha</name>
    <dbReference type="NCBI Taxonomy" id="3080828"/>
    <lineage>
        <taxon>Bacteria</taxon>
        <taxon>Pseudomonadati</taxon>
        <taxon>Pseudomonadota</taxon>
        <taxon>Alphaproteobacteria</taxon>
        <taxon>Hyphomicrobiales</taxon>
        <taxon>Beijerinckiaceae</taxon>
        <taxon>Methylocapsa</taxon>
    </lineage>
</organism>
<gene>
    <name evidence="1" type="ORF">RZS28_19160</name>
</gene>
<evidence type="ECO:0000313" key="2">
    <source>
        <dbReference type="Proteomes" id="UP001626536"/>
    </source>
</evidence>
<sequence length="143" mass="17047">MPIRPQFRWFYPIDWRELSIVIRFERAKGRCEHCARPHGRIVLCLGDGRWWDAERSSWRDGQGRLLRHGLELISLAEVRSTRVYLATAHLDHDPANNGPRNLKALCQRCHLLHDRDEHRRQRWLTLRMRKALGDLFLGPYKFG</sequence>
<dbReference type="Proteomes" id="UP001626536">
    <property type="component" value="Plasmid pRX1"/>
</dbReference>
<evidence type="ECO:0008006" key="3">
    <source>
        <dbReference type="Google" id="ProtNLM"/>
    </source>
</evidence>
<dbReference type="RefSeq" id="WP_318655274.1">
    <property type="nucleotide sequence ID" value="NZ_CP136863.1"/>
</dbReference>
<protein>
    <recommendedName>
        <fullName evidence="3">HNH endonuclease</fullName>
    </recommendedName>
</protein>
<dbReference type="EMBL" id="CP136863">
    <property type="protein sequence ID" value="WOJ91844.1"/>
    <property type="molecule type" value="Genomic_DNA"/>
</dbReference>